<feature type="region of interest" description="Disordered" evidence="1">
    <location>
        <begin position="24"/>
        <end position="82"/>
    </location>
</feature>
<keyword evidence="2" id="KW-0732">Signal</keyword>
<dbReference type="Proteomes" id="UP000315017">
    <property type="component" value="Chromosome"/>
</dbReference>
<feature type="chain" id="PRO_5021747632" evidence="2">
    <location>
        <begin position="21"/>
        <end position="185"/>
    </location>
</feature>
<dbReference type="OrthoDB" id="213044at2"/>
<evidence type="ECO:0000256" key="1">
    <source>
        <dbReference type="SAM" id="MobiDB-lite"/>
    </source>
</evidence>
<organism evidence="3 4">
    <name type="scientific">Anatilimnocola aggregata</name>
    <dbReference type="NCBI Taxonomy" id="2528021"/>
    <lineage>
        <taxon>Bacteria</taxon>
        <taxon>Pseudomonadati</taxon>
        <taxon>Planctomycetota</taxon>
        <taxon>Planctomycetia</taxon>
        <taxon>Pirellulales</taxon>
        <taxon>Pirellulaceae</taxon>
        <taxon>Anatilimnocola</taxon>
    </lineage>
</organism>
<keyword evidence="4" id="KW-1185">Reference proteome</keyword>
<dbReference type="AlphaFoldDB" id="A0A517YNY4"/>
<dbReference type="EMBL" id="CP036274">
    <property type="protein sequence ID" value="QDU31938.1"/>
    <property type="molecule type" value="Genomic_DNA"/>
</dbReference>
<name>A0A517YNY4_9BACT</name>
<dbReference type="KEGG" id="aagg:ETAA8_71000"/>
<evidence type="ECO:0000313" key="3">
    <source>
        <dbReference type="EMBL" id="QDU31938.1"/>
    </source>
</evidence>
<evidence type="ECO:0000313" key="4">
    <source>
        <dbReference type="Proteomes" id="UP000315017"/>
    </source>
</evidence>
<dbReference type="PROSITE" id="PS51257">
    <property type="entry name" value="PROKAR_LIPOPROTEIN"/>
    <property type="match status" value="1"/>
</dbReference>
<dbReference type="RefSeq" id="WP_145099930.1">
    <property type="nucleotide sequence ID" value="NZ_CP036274.1"/>
</dbReference>
<feature type="signal peptide" evidence="2">
    <location>
        <begin position="1"/>
        <end position="20"/>
    </location>
</feature>
<reference evidence="3 4" key="1">
    <citation type="submission" date="2019-02" db="EMBL/GenBank/DDBJ databases">
        <title>Deep-cultivation of Planctomycetes and their phenomic and genomic characterization uncovers novel biology.</title>
        <authorList>
            <person name="Wiegand S."/>
            <person name="Jogler M."/>
            <person name="Boedeker C."/>
            <person name="Pinto D."/>
            <person name="Vollmers J."/>
            <person name="Rivas-Marin E."/>
            <person name="Kohn T."/>
            <person name="Peeters S.H."/>
            <person name="Heuer A."/>
            <person name="Rast P."/>
            <person name="Oberbeckmann S."/>
            <person name="Bunk B."/>
            <person name="Jeske O."/>
            <person name="Meyerdierks A."/>
            <person name="Storesund J.E."/>
            <person name="Kallscheuer N."/>
            <person name="Luecker S."/>
            <person name="Lage O.M."/>
            <person name="Pohl T."/>
            <person name="Merkel B.J."/>
            <person name="Hornburger P."/>
            <person name="Mueller R.-W."/>
            <person name="Bruemmer F."/>
            <person name="Labrenz M."/>
            <person name="Spormann A.M."/>
            <person name="Op den Camp H."/>
            <person name="Overmann J."/>
            <person name="Amann R."/>
            <person name="Jetten M.S.M."/>
            <person name="Mascher T."/>
            <person name="Medema M.H."/>
            <person name="Devos D.P."/>
            <person name="Kaster A.-K."/>
            <person name="Ovreas L."/>
            <person name="Rohde M."/>
            <person name="Galperin M.Y."/>
            <person name="Jogler C."/>
        </authorList>
    </citation>
    <scope>NUCLEOTIDE SEQUENCE [LARGE SCALE GENOMIC DNA]</scope>
    <source>
        <strain evidence="3 4">ETA_A8</strain>
    </source>
</reference>
<evidence type="ECO:0000256" key="2">
    <source>
        <dbReference type="SAM" id="SignalP"/>
    </source>
</evidence>
<protein>
    <submittedName>
        <fullName evidence="3">Uncharacterized protein</fullName>
    </submittedName>
</protein>
<sequence precursor="true">MSKHWFCGLGLLLIAGCGPAAPVASNNQAPQPADTAPEIMPGPPAPTLPMPPVPSLPVPPPGVGFEPPPPPDAPAPTNPAADTTETVKADVGVGIKGRSLDNENGLLVQPAKTYFAVREKVVFQIAIPSAMNLFQGTEGRFPNSHEEFMQKIIQENQIKLPQLPAGQEYLYDPEKAELMVRRPAQ</sequence>
<feature type="compositionally biased region" description="Pro residues" evidence="1">
    <location>
        <begin position="40"/>
        <end position="77"/>
    </location>
</feature>
<accession>A0A517YNY4</accession>
<gene>
    <name evidence="3" type="ORF">ETAA8_71000</name>
</gene>
<proteinExistence type="predicted"/>